<organism evidence="2 3">
    <name type="scientific">Streptomyces smaragdinus</name>
    <dbReference type="NCBI Taxonomy" id="2585196"/>
    <lineage>
        <taxon>Bacteria</taxon>
        <taxon>Bacillati</taxon>
        <taxon>Actinomycetota</taxon>
        <taxon>Actinomycetes</taxon>
        <taxon>Kitasatosporales</taxon>
        <taxon>Streptomycetaceae</taxon>
        <taxon>Streptomyces</taxon>
    </lineage>
</organism>
<evidence type="ECO:0000313" key="2">
    <source>
        <dbReference type="EMBL" id="MQY16049.1"/>
    </source>
</evidence>
<dbReference type="RefSeq" id="WP_153456833.1">
    <property type="nucleotide sequence ID" value="NZ_WEGJ01000043.1"/>
</dbReference>
<protein>
    <recommendedName>
        <fullName evidence="1">DUF6973 domain-containing protein</fullName>
    </recommendedName>
</protein>
<dbReference type="EMBL" id="WEGJ01000043">
    <property type="protein sequence ID" value="MQY16049.1"/>
    <property type="molecule type" value="Genomic_DNA"/>
</dbReference>
<comment type="caution">
    <text evidence="2">The sequence shown here is derived from an EMBL/GenBank/DDBJ whole genome shotgun (WGS) entry which is preliminary data.</text>
</comment>
<keyword evidence="3" id="KW-1185">Reference proteome</keyword>
<reference evidence="2 3" key="1">
    <citation type="submission" date="2019-10" db="EMBL/GenBank/DDBJ databases">
        <title>Streptomyces smaragdinus sp. nov. and Streptomyces fabii sp. nov., isolated from the gut of fungus growing-termite Macrotermes natalensis.</title>
        <authorList>
            <person name="Schwitalla J."/>
            <person name="Benndorf R."/>
            <person name="Martin K."/>
            <person name="De Beer W."/>
            <person name="Kaster A.-K."/>
            <person name="Vollmers J."/>
            <person name="Poulsen M."/>
            <person name="Beemelmanns C."/>
        </authorList>
    </citation>
    <scope>NUCLEOTIDE SEQUENCE [LARGE SCALE GENOMIC DNA]</scope>
    <source>
        <strain evidence="2 3">RB5</strain>
    </source>
</reference>
<sequence length="384" mass="42794">MDYEALTFTNFGALNTAVTEMTQMIGKLEKLQTQAETELDGKSRKAAWAGVNATVTREFISKTAREFGQAVTEATSIRNILRDTHGELTAAQQELKGAVEAARQRDIHVIGLCGGWGFRVEGRSPGGSAPAPSQGEVDGVVTQIEGILKRATESDTSAAEALKGLVSLAKTGFSSAPVIEDRDHAGTAVQREKIRLQGIELSEKYRKETKWPFEWGPDGKHPRGRDAEYEDYGGIHWAERDLLKQRPWEALTYKEVSEWALAESQAEKARNPNIDQNAYRHSIWQARLTYELGPESAERWADAHEAYYPKNELPDHRADLVNNVYGRGLGQETMDKVPPKYLPNYSGGPPVRINGEEVNQYIIEQARQYAQSERAATPDHFAPR</sequence>
<evidence type="ECO:0000313" key="3">
    <source>
        <dbReference type="Proteomes" id="UP000466345"/>
    </source>
</evidence>
<proteinExistence type="predicted"/>
<dbReference type="InterPro" id="IPR054246">
    <property type="entry name" value="DUF6973"/>
</dbReference>
<dbReference type="AlphaFoldDB" id="A0A7K0CRG7"/>
<evidence type="ECO:0000259" key="1">
    <source>
        <dbReference type="Pfam" id="PF22322"/>
    </source>
</evidence>
<accession>A0A7K0CRG7</accession>
<dbReference type="Proteomes" id="UP000466345">
    <property type="component" value="Unassembled WGS sequence"/>
</dbReference>
<feature type="domain" description="DUF6973" evidence="1">
    <location>
        <begin position="242"/>
        <end position="336"/>
    </location>
</feature>
<dbReference type="OrthoDB" id="4121277at2"/>
<name>A0A7K0CRG7_9ACTN</name>
<gene>
    <name evidence="2" type="ORF">SRB5_62410</name>
</gene>
<dbReference type="Pfam" id="PF22322">
    <property type="entry name" value="DUF6973"/>
    <property type="match status" value="1"/>
</dbReference>